<evidence type="ECO:0000313" key="2">
    <source>
        <dbReference type="Proteomes" id="UP001501578"/>
    </source>
</evidence>
<name>A0ABN1NZ40_9ACTN</name>
<accession>A0ABN1NZ40</accession>
<keyword evidence="2" id="KW-1185">Reference proteome</keyword>
<dbReference type="RefSeq" id="WP_343949083.1">
    <property type="nucleotide sequence ID" value="NZ_BAAAHQ010000007.1"/>
</dbReference>
<proteinExistence type="predicted"/>
<comment type="caution">
    <text evidence="1">The sequence shown here is derived from an EMBL/GenBank/DDBJ whole genome shotgun (WGS) entry which is preliminary data.</text>
</comment>
<gene>
    <name evidence="1" type="ORF">GCM10009560_16160</name>
</gene>
<dbReference type="EMBL" id="BAAAHQ010000007">
    <property type="protein sequence ID" value="GAA0918900.1"/>
    <property type="molecule type" value="Genomic_DNA"/>
</dbReference>
<organism evidence="1 2">
    <name type="scientific">Nonomuraea longicatena</name>
    <dbReference type="NCBI Taxonomy" id="83682"/>
    <lineage>
        <taxon>Bacteria</taxon>
        <taxon>Bacillati</taxon>
        <taxon>Actinomycetota</taxon>
        <taxon>Actinomycetes</taxon>
        <taxon>Streptosporangiales</taxon>
        <taxon>Streptosporangiaceae</taxon>
        <taxon>Nonomuraea</taxon>
    </lineage>
</organism>
<reference evidence="1 2" key="1">
    <citation type="journal article" date="2019" name="Int. J. Syst. Evol. Microbiol.">
        <title>The Global Catalogue of Microorganisms (GCM) 10K type strain sequencing project: providing services to taxonomists for standard genome sequencing and annotation.</title>
        <authorList>
            <consortium name="The Broad Institute Genomics Platform"/>
            <consortium name="The Broad Institute Genome Sequencing Center for Infectious Disease"/>
            <person name="Wu L."/>
            <person name="Ma J."/>
        </authorList>
    </citation>
    <scope>NUCLEOTIDE SEQUENCE [LARGE SCALE GENOMIC DNA]</scope>
    <source>
        <strain evidence="1 2">JCM 11136</strain>
    </source>
</reference>
<evidence type="ECO:0000313" key="1">
    <source>
        <dbReference type="EMBL" id="GAA0918900.1"/>
    </source>
</evidence>
<sequence length="76" mass="8021">MTPHPAGCPCDPCAGIYWPPPDEIHVDWAQLQADADLLGDLAAESGHDNHTPEIRGDHTVLCCGTTLPITIHGAPS</sequence>
<dbReference type="Proteomes" id="UP001501578">
    <property type="component" value="Unassembled WGS sequence"/>
</dbReference>
<protein>
    <submittedName>
        <fullName evidence="1">Uncharacterized protein</fullName>
    </submittedName>
</protein>